<accession>A0A4Q2KC99</accession>
<organism evidence="4 5">
    <name type="scientific">Candidatus Borkfalkia ceftriaxoniphila</name>
    <dbReference type="NCBI Taxonomy" id="2508949"/>
    <lineage>
        <taxon>Bacteria</taxon>
        <taxon>Bacillati</taxon>
        <taxon>Bacillota</taxon>
        <taxon>Clostridia</taxon>
        <taxon>Christensenellales</taxon>
        <taxon>Christensenellaceae</taxon>
        <taxon>Candidatus Borkfalkia</taxon>
    </lineage>
</organism>
<feature type="domain" description="DUF1508" evidence="3">
    <location>
        <begin position="210"/>
        <end position="254"/>
    </location>
</feature>
<feature type="compositionally biased region" description="Acidic residues" evidence="1">
    <location>
        <begin position="53"/>
        <end position="65"/>
    </location>
</feature>
<evidence type="ECO:0000256" key="1">
    <source>
        <dbReference type="SAM" id="MobiDB-lite"/>
    </source>
</evidence>
<feature type="domain" description="DUF1508" evidence="3">
    <location>
        <begin position="164"/>
        <end position="199"/>
    </location>
</feature>
<dbReference type="SUPFAM" id="SSF160113">
    <property type="entry name" value="YegP-like"/>
    <property type="match status" value="2"/>
</dbReference>
<dbReference type="OrthoDB" id="9802792at2"/>
<dbReference type="Pfam" id="PF07411">
    <property type="entry name" value="DUF1508"/>
    <property type="match status" value="2"/>
</dbReference>
<feature type="compositionally biased region" description="Low complexity" evidence="1">
    <location>
        <begin position="87"/>
        <end position="100"/>
    </location>
</feature>
<dbReference type="InterPro" id="IPR051141">
    <property type="entry name" value="UPF0339_domain"/>
</dbReference>
<evidence type="ECO:0000313" key="5">
    <source>
        <dbReference type="Proteomes" id="UP000291269"/>
    </source>
</evidence>
<dbReference type="InterPro" id="IPR036913">
    <property type="entry name" value="YegP-like_sf"/>
</dbReference>
<feature type="compositionally biased region" description="Basic and acidic residues" evidence="1">
    <location>
        <begin position="104"/>
        <end position="127"/>
    </location>
</feature>
<sequence>MDKIIEYFKNNPILGIILLVVVVVLVAVIIWAIVAACKKSGKKKNDAEQPDTAVEETSEPADEEPQQVIPYEEMPVELNEKEEETAETPVPEPAVQAPAETEPEPEKKEIAAEEQPEKVQVTEEKKQAPKKPRKTQSKEALAKIYSGKWVVSVSGQNDDGTPSYSFELRASNGEKLLSSVDYKSVQGAKNGIKTYKSNIEKDNFTIAQNKKGEFYFRLLNGSGHLLSTGEQYQSKSSCENAIDSVKRFAMTAVIVVEEEE</sequence>
<feature type="transmembrane region" description="Helical" evidence="2">
    <location>
        <begin position="12"/>
        <end position="34"/>
    </location>
</feature>
<dbReference type="InterPro" id="IPR010879">
    <property type="entry name" value="DUF1508"/>
</dbReference>
<reference evidence="4 5" key="1">
    <citation type="journal article" date="2019" name="Gut">
        <title>Antibiotics-induced monodominance of a novel gut bacterial order.</title>
        <authorList>
            <person name="Hildebrand F."/>
            <person name="Moitinho-Silva L."/>
            <person name="Blasche S."/>
            <person name="Jahn M.T."/>
            <person name="Gossmann T.I."/>
            <person name="Heuerta-Cepas J."/>
            <person name="Hercog R."/>
            <person name="Luetge M."/>
            <person name="Bahram M."/>
            <person name="Pryszlak A."/>
            <person name="Alves R.J."/>
            <person name="Waszak S.M."/>
            <person name="Zhu A."/>
            <person name="Ye L."/>
            <person name="Costea P.I."/>
            <person name="Aalvink S."/>
            <person name="Belzer C."/>
            <person name="Forslund S.K."/>
            <person name="Sunagawa S."/>
            <person name="Hentschel U."/>
            <person name="Merten C."/>
            <person name="Patil K.R."/>
            <person name="Benes V."/>
            <person name="Bork P."/>
        </authorList>
    </citation>
    <scope>NUCLEOTIDE SEQUENCE [LARGE SCALE GENOMIC DNA]</scope>
    <source>
        <strain evidence="4 5">HDS1380</strain>
    </source>
</reference>
<dbReference type="AlphaFoldDB" id="A0A4Q2KC99"/>
<dbReference type="EMBL" id="SDOZ01000002">
    <property type="protein sequence ID" value="RXZ60881.1"/>
    <property type="molecule type" value="Genomic_DNA"/>
</dbReference>
<comment type="caution">
    <text evidence="4">The sequence shown here is derived from an EMBL/GenBank/DDBJ whole genome shotgun (WGS) entry which is preliminary data.</text>
</comment>
<keyword evidence="2" id="KW-1133">Transmembrane helix</keyword>
<dbReference type="PANTHER" id="PTHR40606">
    <property type="match status" value="1"/>
</dbReference>
<keyword evidence="5" id="KW-1185">Reference proteome</keyword>
<gene>
    <name evidence="4" type="ORF">ESZ91_00390</name>
</gene>
<dbReference type="Proteomes" id="UP000291269">
    <property type="component" value="Unassembled WGS sequence"/>
</dbReference>
<proteinExistence type="predicted"/>
<keyword evidence="2" id="KW-0472">Membrane</keyword>
<dbReference type="RefSeq" id="WP_129223000.1">
    <property type="nucleotide sequence ID" value="NZ_SDOZ01000002.1"/>
</dbReference>
<keyword evidence="2" id="KW-0812">Transmembrane</keyword>
<evidence type="ECO:0000259" key="3">
    <source>
        <dbReference type="Pfam" id="PF07411"/>
    </source>
</evidence>
<evidence type="ECO:0000256" key="2">
    <source>
        <dbReference type="SAM" id="Phobius"/>
    </source>
</evidence>
<dbReference type="PANTHER" id="PTHR40606:SF1">
    <property type="entry name" value="UPF0339 PROTEIN YEGP"/>
    <property type="match status" value="1"/>
</dbReference>
<feature type="region of interest" description="Disordered" evidence="1">
    <location>
        <begin position="41"/>
        <end position="139"/>
    </location>
</feature>
<dbReference type="Gene3D" id="2.30.29.80">
    <property type="match status" value="1"/>
</dbReference>
<evidence type="ECO:0000313" key="4">
    <source>
        <dbReference type="EMBL" id="RXZ60881.1"/>
    </source>
</evidence>
<name>A0A4Q2KC99_9FIRM</name>
<protein>
    <submittedName>
        <fullName evidence="4">DUF1508 domain-containing protein</fullName>
    </submittedName>
</protein>